<proteinExistence type="inferred from homology"/>
<comment type="caution">
    <text evidence="3">The sequence shown here is derived from an EMBL/GenBank/DDBJ whole genome shotgun (WGS) entry which is preliminary data.</text>
</comment>
<organism evidence="3 4">
    <name type="scientific">Callipepla squamata</name>
    <name type="common">Scaled quail</name>
    <dbReference type="NCBI Taxonomy" id="9009"/>
    <lineage>
        <taxon>Eukaryota</taxon>
        <taxon>Metazoa</taxon>
        <taxon>Chordata</taxon>
        <taxon>Craniata</taxon>
        <taxon>Vertebrata</taxon>
        <taxon>Euteleostomi</taxon>
        <taxon>Archelosauria</taxon>
        <taxon>Archosauria</taxon>
        <taxon>Dinosauria</taxon>
        <taxon>Saurischia</taxon>
        <taxon>Theropoda</taxon>
        <taxon>Coelurosauria</taxon>
        <taxon>Aves</taxon>
        <taxon>Neognathae</taxon>
        <taxon>Galloanserae</taxon>
        <taxon>Galliformes</taxon>
        <taxon>Odontophoridae</taxon>
        <taxon>Callipepla</taxon>
    </lineage>
</organism>
<evidence type="ECO:0000313" key="4">
    <source>
        <dbReference type="Proteomes" id="UP000198323"/>
    </source>
</evidence>
<dbReference type="InterPro" id="IPR029058">
    <property type="entry name" value="AB_hydrolase_fold"/>
</dbReference>
<keyword evidence="2" id="KW-0378">Hydrolase</keyword>
<dbReference type="GO" id="GO:0004301">
    <property type="term" value="F:epoxide hydrolase activity"/>
    <property type="evidence" value="ECO:0007669"/>
    <property type="project" value="TreeGrafter"/>
</dbReference>
<sequence>MRKLAGCDLNDSPVGLAAYIEKFSVWTDPEFRNLEDGGLERLTAQVPTGTASFPNEIMHTPQASAQKKYTNIVSFHFMPRGGHFAALEEPELLAEDILQFVGIVEKGQLWEKKKE</sequence>
<dbReference type="GO" id="GO:0097176">
    <property type="term" value="P:epoxide metabolic process"/>
    <property type="evidence" value="ECO:0007669"/>
    <property type="project" value="TreeGrafter"/>
</dbReference>
<evidence type="ECO:0000256" key="2">
    <source>
        <dbReference type="ARBA" id="ARBA00022801"/>
    </source>
</evidence>
<evidence type="ECO:0008006" key="5">
    <source>
        <dbReference type="Google" id="ProtNLM"/>
    </source>
</evidence>
<evidence type="ECO:0000313" key="3">
    <source>
        <dbReference type="EMBL" id="OXB68333.1"/>
    </source>
</evidence>
<dbReference type="Proteomes" id="UP000198323">
    <property type="component" value="Unassembled WGS sequence"/>
</dbReference>
<dbReference type="SUPFAM" id="SSF53474">
    <property type="entry name" value="alpha/beta-Hydrolases"/>
    <property type="match status" value="1"/>
</dbReference>
<dbReference type="PANTHER" id="PTHR21661:SF70">
    <property type="entry name" value="EPOXIDE HYDROLASE 1"/>
    <property type="match status" value="1"/>
</dbReference>
<name>A0A226NKX7_CALSU</name>
<dbReference type="STRING" id="9009.A0A226NKX7"/>
<dbReference type="AlphaFoldDB" id="A0A226NKX7"/>
<dbReference type="PRINTS" id="PR00412">
    <property type="entry name" value="EPOXHYDRLASE"/>
</dbReference>
<comment type="similarity">
    <text evidence="1">Belongs to the peptidase S33 family.</text>
</comment>
<accession>A0A226NKX7</accession>
<keyword evidence="4" id="KW-1185">Reference proteome</keyword>
<dbReference type="Gene3D" id="3.40.50.1820">
    <property type="entry name" value="alpha/beta hydrolase"/>
    <property type="match status" value="1"/>
</dbReference>
<dbReference type="PANTHER" id="PTHR21661">
    <property type="entry name" value="EPOXIDE HYDROLASE 1-RELATED"/>
    <property type="match status" value="1"/>
</dbReference>
<dbReference type="OrthoDB" id="7130006at2759"/>
<dbReference type="EMBL" id="MCFN01000017">
    <property type="protein sequence ID" value="OXB68333.1"/>
    <property type="molecule type" value="Genomic_DNA"/>
</dbReference>
<protein>
    <recommendedName>
        <fullName evidence="5">Epoxide hydrolase 1</fullName>
    </recommendedName>
</protein>
<dbReference type="InterPro" id="IPR000639">
    <property type="entry name" value="Epox_hydrolase-like"/>
</dbReference>
<reference evidence="3 4" key="1">
    <citation type="submission" date="2016-07" db="EMBL/GenBank/DDBJ databases">
        <title>Disparate Historic Effective Population Sizes Predicted by Modern Levels of Genome Diversity for the Scaled Quail (Callipepla squamata) and the Northern Bobwhite (Colinus virginianus): Inferences from First and Second Generation Draft Genome Assemblies for Sympatric New World Quail.</title>
        <authorList>
            <person name="Oldeschulte D.L."/>
            <person name="Halley Y.A."/>
            <person name="Bhattarai E.K."/>
            <person name="Brashear W.A."/>
            <person name="Hill J."/>
            <person name="Metz R.P."/>
            <person name="Johnson C.D."/>
            <person name="Rollins D."/>
            <person name="Peterson M.J."/>
            <person name="Bickhart D.M."/>
            <person name="Decker J.E."/>
            <person name="Seabury C.M."/>
        </authorList>
    </citation>
    <scope>NUCLEOTIDE SEQUENCE [LARGE SCALE GENOMIC DNA]</scope>
    <source>
        <strain evidence="3 4">Texas</strain>
        <tissue evidence="3">Leg muscle</tissue>
    </source>
</reference>
<evidence type="ECO:0000256" key="1">
    <source>
        <dbReference type="ARBA" id="ARBA00010088"/>
    </source>
</evidence>
<gene>
    <name evidence="3" type="ORF">ASZ78_015273</name>
</gene>